<dbReference type="FunFam" id="3.30.930.10:FF:000050">
    <property type="entry name" value="Bifunctional ligase/repressor BirA"/>
    <property type="match status" value="1"/>
</dbReference>
<evidence type="ECO:0000313" key="8">
    <source>
        <dbReference type="EMBL" id="OOE37769.1"/>
    </source>
</evidence>
<dbReference type="InterPro" id="IPR004143">
    <property type="entry name" value="BPL_LPL_catalytic"/>
</dbReference>
<proteinExistence type="inferred from homology"/>
<evidence type="ECO:0000256" key="3">
    <source>
        <dbReference type="ARBA" id="ARBA00022840"/>
    </source>
</evidence>
<dbReference type="PANTHER" id="PTHR12835:SF5">
    <property type="entry name" value="BIOTIN--PROTEIN LIGASE"/>
    <property type="match status" value="1"/>
</dbReference>
<dbReference type="SUPFAM" id="SSF55681">
    <property type="entry name" value="Class II aaRS and biotin synthetases"/>
    <property type="match status" value="1"/>
</dbReference>
<dbReference type="CDD" id="cd16442">
    <property type="entry name" value="BPL"/>
    <property type="match status" value="1"/>
</dbReference>
<dbReference type="InterPro" id="IPR003142">
    <property type="entry name" value="BPL_C"/>
</dbReference>
<dbReference type="CDD" id="cd00090">
    <property type="entry name" value="HTH_ARSR"/>
    <property type="match status" value="1"/>
</dbReference>
<dbReference type="InterPro" id="IPR013196">
    <property type="entry name" value="HTH_11"/>
</dbReference>
<evidence type="ECO:0000313" key="9">
    <source>
        <dbReference type="Proteomes" id="UP000189021"/>
    </source>
</evidence>
<dbReference type="InterPro" id="IPR036390">
    <property type="entry name" value="WH_DNA-bd_sf"/>
</dbReference>
<feature type="binding site" evidence="6">
    <location>
        <begin position="117"/>
        <end position="119"/>
    </location>
    <ligand>
        <name>biotin</name>
        <dbReference type="ChEBI" id="CHEBI:57586"/>
    </ligand>
</feature>
<dbReference type="Pfam" id="PF03099">
    <property type="entry name" value="BPL_LplA_LipB"/>
    <property type="match status" value="1"/>
</dbReference>
<dbReference type="GO" id="GO:0004077">
    <property type="term" value="F:biotin--[biotin carboxyl-carrier protein] ligase activity"/>
    <property type="evidence" value="ECO:0007669"/>
    <property type="project" value="UniProtKB-UniRule"/>
</dbReference>
<evidence type="ECO:0000256" key="4">
    <source>
        <dbReference type="ARBA" id="ARBA00023267"/>
    </source>
</evidence>
<comment type="caution">
    <text evidence="8">The sequence shown here is derived from an EMBL/GenBank/DDBJ whole genome shotgun (WGS) entry which is preliminary data.</text>
</comment>
<dbReference type="InterPro" id="IPR036388">
    <property type="entry name" value="WH-like_DNA-bd_sf"/>
</dbReference>
<dbReference type="SUPFAM" id="SSF46785">
    <property type="entry name" value="Winged helix' DNA-binding domain"/>
    <property type="match status" value="1"/>
</dbReference>
<sequence length="322" mass="35318">MSSAHNARLTLIDRLSDGEFHSGEMLGDALGMSRAAISKHIKVLQSWGLDIYRVQGKGYCLSQPIELLDDVWLREHTDVPALSAIPVIDSTNQYLMERVGQLASGSVCLAEYQQQGRGRRGRAWESPFGSNLYLSMYWRLDAGPAAAMGLSLVVGVAITKALHELGAPGVKVKWPNDLYFQDKKLAGILVEMTGQTGDAAHLVIGMGLNIGMGAHLNQNIDQPWARLAEACHPMPSRNTLAATLIARLKDALIDYEQHGLSSIMADWPKLDNFIDRPVKLLMGDREVRGIERGIDEHGALLLDVEGDITPYLGGEISLRRDD</sequence>
<keyword evidence="9" id="KW-1185">Reference proteome</keyword>
<dbReference type="Proteomes" id="UP000189021">
    <property type="component" value="Unassembled WGS sequence"/>
</dbReference>
<feature type="binding site" evidence="6">
    <location>
        <position position="184"/>
    </location>
    <ligand>
        <name>biotin</name>
        <dbReference type="ChEBI" id="CHEBI:57586"/>
    </ligand>
</feature>
<dbReference type="AlphaFoldDB" id="A0AB36JQJ3"/>
<dbReference type="RefSeq" id="WP_077650260.1">
    <property type="nucleotide sequence ID" value="NZ_CP040021.1"/>
</dbReference>
<dbReference type="InterPro" id="IPR008988">
    <property type="entry name" value="Transcriptional_repressor_C"/>
</dbReference>
<dbReference type="InterPro" id="IPR045864">
    <property type="entry name" value="aa-tRNA-synth_II/BPL/LPL"/>
</dbReference>
<dbReference type="Pfam" id="PF02237">
    <property type="entry name" value="BPL_C"/>
    <property type="match status" value="1"/>
</dbReference>
<dbReference type="Gene3D" id="3.30.930.10">
    <property type="entry name" value="Bira Bifunctional Protein, Domain 2"/>
    <property type="match status" value="1"/>
</dbReference>
<feature type="binding site" evidence="6">
    <location>
        <position position="113"/>
    </location>
    <ligand>
        <name>biotin</name>
        <dbReference type="ChEBI" id="CHEBI:57586"/>
    </ligand>
</feature>
<name>A0AB36JQJ3_9GAMM</name>
<comment type="catalytic activity">
    <reaction evidence="5 6">
        <text>biotin + L-lysyl-[protein] + ATP = N(6)-biotinyl-L-lysyl-[protein] + AMP + diphosphate + H(+)</text>
        <dbReference type="Rhea" id="RHEA:11756"/>
        <dbReference type="Rhea" id="RHEA-COMP:9752"/>
        <dbReference type="Rhea" id="RHEA-COMP:10505"/>
        <dbReference type="ChEBI" id="CHEBI:15378"/>
        <dbReference type="ChEBI" id="CHEBI:29969"/>
        <dbReference type="ChEBI" id="CHEBI:30616"/>
        <dbReference type="ChEBI" id="CHEBI:33019"/>
        <dbReference type="ChEBI" id="CHEBI:57586"/>
        <dbReference type="ChEBI" id="CHEBI:83144"/>
        <dbReference type="ChEBI" id="CHEBI:456215"/>
        <dbReference type="EC" id="6.3.4.15"/>
    </reaction>
</comment>
<evidence type="ECO:0000256" key="5">
    <source>
        <dbReference type="ARBA" id="ARBA00047846"/>
    </source>
</evidence>
<dbReference type="HAMAP" id="MF_00978">
    <property type="entry name" value="Bifunct_BirA"/>
    <property type="match status" value="1"/>
</dbReference>
<evidence type="ECO:0000259" key="7">
    <source>
        <dbReference type="PROSITE" id="PS51733"/>
    </source>
</evidence>
<comment type="function">
    <text evidence="6">Acts both as a biotin--[acetyl-CoA-carboxylase] ligase and a biotin-operon repressor. In the presence of ATP, BirA activates biotin to form the BirA-biotinyl-5'-adenylate (BirA-bio-5'-AMP or holoBirA) complex. HoloBirA can either transfer the biotinyl moiety to the biotin carboxyl carrier protein (BCCP) subunit of acetyl-CoA carboxylase, or bind to the biotin operator site and inhibit transcription of the operon.</text>
</comment>
<dbReference type="GO" id="GO:0005737">
    <property type="term" value="C:cytoplasm"/>
    <property type="evidence" value="ECO:0007669"/>
    <property type="project" value="TreeGrafter"/>
</dbReference>
<dbReference type="Pfam" id="PF08279">
    <property type="entry name" value="HTH_11"/>
    <property type="match status" value="1"/>
</dbReference>
<dbReference type="EMBL" id="MUEK01000025">
    <property type="protein sequence ID" value="OOE37769.1"/>
    <property type="molecule type" value="Genomic_DNA"/>
</dbReference>
<feature type="DNA-binding region" description="H-T-H motif" evidence="6">
    <location>
        <begin position="23"/>
        <end position="42"/>
    </location>
</feature>
<protein>
    <recommendedName>
        <fullName evidence="6">Bifunctional ligase/repressor BirA</fullName>
    </recommendedName>
    <alternativeName>
        <fullName evidence="6">Biotin operon repressor</fullName>
    </alternativeName>
    <alternativeName>
        <fullName evidence="6">Biotin--[acetyl-CoA-carboxylase] ligase</fullName>
        <ecNumber evidence="6">6.3.4.15</ecNumber>
    </alternativeName>
    <alternativeName>
        <fullName evidence="6">Biotin--protein ligase</fullName>
    </alternativeName>
    <alternativeName>
        <fullName evidence="6">Biotin-[acetyl-CoA carboxylase] synthetase</fullName>
    </alternativeName>
</protein>
<dbReference type="InterPro" id="IPR011991">
    <property type="entry name" value="ArsR-like_HTH"/>
</dbReference>
<dbReference type="NCBIfam" id="NF008847">
    <property type="entry name" value="PRK11886.1-2"/>
    <property type="match status" value="1"/>
</dbReference>
<dbReference type="Gene3D" id="1.10.10.10">
    <property type="entry name" value="Winged helix-like DNA-binding domain superfamily/Winged helix DNA-binding domain"/>
    <property type="match status" value="1"/>
</dbReference>
<feature type="domain" description="BPL/LPL catalytic" evidence="7">
    <location>
        <begin position="65"/>
        <end position="256"/>
    </location>
</feature>
<keyword evidence="4 6" id="KW-0092">Biotin</keyword>
<organism evidence="8 9">
    <name type="scientific">Salinivibrio kushneri</name>
    <dbReference type="NCBI Taxonomy" id="1908198"/>
    <lineage>
        <taxon>Bacteria</taxon>
        <taxon>Pseudomonadati</taxon>
        <taxon>Pseudomonadota</taxon>
        <taxon>Gammaproteobacteria</taxon>
        <taxon>Vibrionales</taxon>
        <taxon>Vibrionaceae</taxon>
        <taxon>Salinivibrio</taxon>
    </lineage>
</organism>
<keyword evidence="3 6" id="KW-0067">ATP-binding</keyword>
<dbReference type="GO" id="GO:0003677">
    <property type="term" value="F:DNA binding"/>
    <property type="evidence" value="ECO:0007669"/>
    <property type="project" value="UniProtKB-UniRule"/>
</dbReference>
<dbReference type="PROSITE" id="PS51733">
    <property type="entry name" value="BPL_LPL_CATALYTIC"/>
    <property type="match status" value="1"/>
</dbReference>
<keyword evidence="6" id="KW-0678">Repressor</keyword>
<dbReference type="InterPro" id="IPR004408">
    <property type="entry name" value="Biotin_CoA_COase_ligase"/>
</dbReference>
<gene>
    <name evidence="6" type="primary">birA</name>
    <name evidence="8" type="ORF">BZG00_15425</name>
</gene>
<reference evidence="8 9" key="1">
    <citation type="journal article" date="2017" name="Genome Announc.">
        <title>Draft Genome Sequences of Salinivibrio proteolyticus, Salinivibrio sharmensis, Salinivibrio siamensis, Salinivibrio costicola subsp. alcaliphilus, Salinivibrio costicola subsp. vallismortis, and 29 New Isolates Belonging to the Genus Salinivibrio.</title>
        <authorList>
            <person name="Lopez-Hermoso C."/>
            <person name="de la Haba R.R."/>
            <person name="Sanchez-Porro C."/>
            <person name="Bayliss S.C."/>
            <person name="Feil E.J."/>
            <person name="Ventosa A."/>
        </authorList>
    </citation>
    <scope>NUCLEOTIDE SEQUENCE [LARGE SCALE GENOMIC DNA]</scope>
    <source>
        <strain evidence="8 9">AL184</strain>
    </source>
</reference>
<feature type="binding site" evidence="6">
    <location>
        <begin position="90"/>
        <end position="92"/>
    </location>
    <ligand>
        <name>biotin</name>
        <dbReference type="ChEBI" id="CHEBI:57586"/>
    </ligand>
</feature>
<dbReference type="EC" id="6.3.4.15" evidence="6"/>
<keyword evidence="2 6" id="KW-0547">Nucleotide-binding</keyword>
<keyword evidence="6" id="KW-0804">Transcription</keyword>
<evidence type="ECO:0000256" key="1">
    <source>
        <dbReference type="ARBA" id="ARBA00022598"/>
    </source>
</evidence>
<evidence type="ECO:0000256" key="2">
    <source>
        <dbReference type="ARBA" id="ARBA00022741"/>
    </source>
</evidence>
<keyword evidence="1 6" id="KW-0436">Ligase</keyword>
<dbReference type="PANTHER" id="PTHR12835">
    <property type="entry name" value="BIOTIN PROTEIN LIGASE"/>
    <property type="match status" value="1"/>
</dbReference>
<dbReference type="GO" id="GO:0005524">
    <property type="term" value="F:ATP binding"/>
    <property type="evidence" value="ECO:0007669"/>
    <property type="project" value="UniProtKB-UniRule"/>
</dbReference>
<keyword evidence="6" id="KW-0238">DNA-binding</keyword>
<keyword evidence="6" id="KW-0805">Transcription regulation</keyword>
<comment type="similarity">
    <text evidence="6">Belongs to the biotin--protein ligase family.</text>
</comment>
<dbReference type="GO" id="GO:0006355">
    <property type="term" value="P:regulation of DNA-templated transcription"/>
    <property type="evidence" value="ECO:0007669"/>
    <property type="project" value="UniProtKB-UniRule"/>
</dbReference>
<accession>A0AB36JQJ3</accession>
<dbReference type="Gene3D" id="2.30.30.100">
    <property type="match status" value="1"/>
</dbReference>
<dbReference type="NCBIfam" id="TIGR00121">
    <property type="entry name" value="birA_ligase"/>
    <property type="match status" value="1"/>
</dbReference>
<dbReference type="InterPro" id="IPR030855">
    <property type="entry name" value="Bifunct_BirA"/>
</dbReference>
<dbReference type="SUPFAM" id="SSF50037">
    <property type="entry name" value="C-terminal domain of transcriptional repressors"/>
    <property type="match status" value="1"/>
</dbReference>
<evidence type="ECO:0000256" key="6">
    <source>
        <dbReference type="HAMAP-Rule" id="MF_00978"/>
    </source>
</evidence>